<dbReference type="HOGENOM" id="CLU_1012252_0_0_1"/>
<dbReference type="EMBL" id="GG698905">
    <property type="protein sequence ID" value="EEU42317.1"/>
    <property type="molecule type" value="Genomic_DNA"/>
</dbReference>
<dbReference type="Proteomes" id="UP000005206">
    <property type="component" value="Chromosome 5"/>
</dbReference>
<dbReference type="PANTHER" id="PTHR38790">
    <property type="entry name" value="2EXR DOMAIN-CONTAINING PROTEIN-RELATED"/>
    <property type="match status" value="1"/>
</dbReference>
<gene>
    <name evidence="2" type="ORF">NECHADRAFT_80148</name>
</gene>
<evidence type="ECO:0000313" key="2">
    <source>
        <dbReference type="EMBL" id="EEU42317.1"/>
    </source>
</evidence>
<evidence type="ECO:0000259" key="1">
    <source>
        <dbReference type="Pfam" id="PF24864"/>
    </source>
</evidence>
<dbReference type="OrthoDB" id="4757095at2759"/>
<dbReference type="PANTHER" id="PTHR38790:SF9">
    <property type="entry name" value="F-BOX DOMAIN-CONTAINING PROTEIN"/>
    <property type="match status" value="1"/>
</dbReference>
<dbReference type="RefSeq" id="XP_003048030.1">
    <property type="nucleotide sequence ID" value="XM_003047984.1"/>
</dbReference>
<dbReference type="VEuPathDB" id="FungiDB:NECHADRAFT_80148"/>
<dbReference type="GeneID" id="9672015"/>
<dbReference type="KEGG" id="nhe:NECHADRAFT_80148"/>
<organism evidence="2 3">
    <name type="scientific">Fusarium vanettenii (strain ATCC MYA-4622 / CBS 123669 / FGSC 9596 / NRRL 45880 / 77-13-4)</name>
    <name type="common">Fusarium solani subsp. pisi</name>
    <dbReference type="NCBI Taxonomy" id="660122"/>
    <lineage>
        <taxon>Eukaryota</taxon>
        <taxon>Fungi</taxon>
        <taxon>Dikarya</taxon>
        <taxon>Ascomycota</taxon>
        <taxon>Pezizomycotina</taxon>
        <taxon>Sordariomycetes</taxon>
        <taxon>Hypocreomycetidae</taxon>
        <taxon>Hypocreales</taxon>
        <taxon>Nectriaceae</taxon>
        <taxon>Fusarium</taxon>
        <taxon>Fusarium solani species complex</taxon>
        <taxon>Fusarium vanettenii</taxon>
    </lineage>
</organism>
<name>C7Z185_FUSV7</name>
<dbReference type="InterPro" id="IPR056632">
    <property type="entry name" value="DUF7730"/>
</dbReference>
<reference evidence="2 3" key="1">
    <citation type="journal article" date="2009" name="PLoS Genet.">
        <title>The genome of Nectria haematococca: contribution of supernumerary chromosomes to gene expansion.</title>
        <authorList>
            <person name="Coleman J.J."/>
            <person name="Rounsley S.D."/>
            <person name="Rodriguez-Carres M."/>
            <person name="Kuo A."/>
            <person name="Wasmann C.C."/>
            <person name="Grimwood J."/>
            <person name="Schmutz J."/>
            <person name="Taga M."/>
            <person name="White G.J."/>
            <person name="Zhou S."/>
            <person name="Schwartz D.C."/>
            <person name="Freitag M."/>
            <person name="Ma L.J."/>
            <person name="Danchin E.G."/>
            <person name="Henrissat B."/>
            <person name="Coutinho P.M."/>
            <person name="Nelson D.R."/>
            <person name="Straney D."/>
            <person name="Napoli C.A."/>
            <person name="Barker B.M."/>
            <person name="Gribskov M."/>
            <person name="Rep M."/>
            <person name="Kroken S."/>
            <person name="Molnar I."/>
            <person name="Rensing C."/>
            <person name="Kennell J.C."/>
            <person name="Zamora J."/>
            <person name="Farman M.L."/>
            <person name="Selker E.U."/>
            <person name="Salamov A."/>
            <person name="Shapiro H."/>
            <person name="Pangilinan J."/>
            <person name="Lindquist E."/>
            <person name="Lamers C."/>
            <person name="Grigoriev I.V."/>
            <person name="Geiser D.M."/>
            <person name="Covert S.F."/>
            <person name="Temporini E."/>
            <person name="Vanetten H.D."/>
        </authorList>
    </citation>
    <scope>NUCLEOTIDE SEQUENCE [LARGE SCALE GENOMIC DNA]</scope>
    <source>
        <strain evidence="3">ATCC MYA-4622 / CBS 123669 / FGSC 9596 / NRRL 45880 / 77-13-4</strain>
    </source>
</reference>
<keyword evidence="3" id="KW-1185">Reference proteome</keyword>
<sequence>MTRRRHPAARMAMFQTIRQPRRLQINPQIQSAFFTILNEDIRNLIYEYLFGCATLNVDSGWQERYCHASLLGICQRAYIEGIRVFYSTNVFKLSQDDGLDIWMDYTRVQRWDLIRNVDLRITLAADMWQWGKTWEILYSMPNLRIAKLRCETKMQFTKHPRRTCKVEDPFEGEGFFLPWALNPMLWPRRSNEVTFEILFNIERKKTLEILLEELRACEMRGIRIGWVSWTGSEEIRRTVEANGPLNLNVPEEFKLFKWITNARETAEPVIEWEEV</sequence>
<proteinExistence type="predicted"/>
<evidence type="ECO:0000313" key="3">
    <source>
        <dbReference type="Proteomes" id="UP000005206"/>
    </source>
</evidence>
<protein>
    <recommendedName>
        <fullName evidence="1">DUF7730 domain-containing protein</fullName>
    </recommendedName>
</protein>
<dbReference type="Pfam" id="PF24864">
    <property type="entry name" value="DUF7730"/>
    <property type="match status" value="1"/>
</dbReference>
<dbReference type="AlphaFoldDB" id="C7Z185"/>
<dbReference type="InParanoid" id="C7Z185"/>
<feature type="domain" description="DUF7730" evidence="1">
    <location>
        <begin position="65"/>
        <end position="144"/>
    </location>
</feature>
<accession>C7Z185</accession>